<dbReference type="Gene3D" id="1.25.40.10">
    <property type="entry name" value="Tetratricopeptide repeat domain"/>
    <property type="match status" value="1"/>
</dbReference>
<dbReference type="FunFam" id="3.30.465.10:FF:000001">
    <property type="entry name" value="D-2-hydroxyglutarate dehydrogenase, mitochondrial"/>
    <property type="match status" value="1"/>
</dbReference>
<dbReference type="GO" id="GO:0071949">
    <property type="term" value="F:FAD binding"/>
    <property type="evidence" value="ECO:0007669"/>
    <property type="project" value="InterPro"/>
</dbReference>
<evidence type="ECO:0000256" key="3">
    <source>
        <dbReference type="ARBA" id="ARBA00022630"/>
    </source>
</evidence>
<dbReference type="InterPro" id="IPR016164">
    <property type="entry name" value="FAD-linked_Oxase-like_C"/>
</dbReference>
<comment type="similarity">
    <text evidence="2">Belongs to the FAD-binding oxidoreductase/transferase type 4 family.</text>
</comment>
<dbReference type="PROSITE" id="PS51387">
    <property type="entry name" value="FAD_PCMH"/>
    <property type="match status" value="1"/>
</dbReference>
<comment type="cofactor">
    <cofactor evidence="1">
        <name>FAD</name>
        <dbReference type="ChEBI" id="CHEBI:57692"/>
    </cofactor>
</comment>
<protein>
    <recommendedName>
        <fullName evidence="6">FAD-binding PCMH-type domain-containing protein</fullName>
    </recommendedName>
</protein>
<keyword evidence="7" id="KW-0496">Mitochondrion</keyword>
<dbReference type="PANTHER" id="PTHR43716:SF1">
    <property type="entry name" value="D-2-HYDROXYGLUTARATE DEHYDROGENASE, MITOCHONDRIAL"/>
    <property type="match status" value="1"/>
</dbReference>
<dbReference type="InterPro" id="IPR004113">
    <property type="entry name" value="FAD-bd_oxidored_4_C"/>
</dbReference>
<dbReference type="GO" id="GO:0005739">
    <property type="term" value="C:mitochondrion"/>
    <property type="evidence" value="ECO:0007669"/>
    <property type="project" value="TreeGrafter"/>
</dbReference>
<feature type="domain" description="FAD-binding PCMH-type" evidence="6">
    <location>
        <begin position="66"/>
        <end position="245"/>
    </location>
</feature>
<geneLocation type="mitochondrion" evidence="7"/>
<dbReference type="PANTHER" id="PTHR43716">
    <property type="entry name" value="D-2-HYDROXYGLUTARATE DEHYDROGENASE, MITOCHONDRIAL"/>
    <property type="match status" value="1"/>
</dbReference>
<accession>A0A3P3Y0W6</accession>
<dbReference type="SUPFAM" id="SSF55103">
    <property type="entry name" value="FAD-linked oxidases, C-terminal domain"/>
    <property type="match status" value="1"/>
</dbReference>
<dbReference type="InterPro" id="IPR016169">
    <property type="entry name" value="FAD-bd_PCMH_sub2"/>
</dbReference>
<keyword evidence="4" id="KW-0274">FAD</keyword>
<dbReference type="InterPro" id="IPR016166">
    <property type="entry name" value="FAD-bd_PCMH"/>
</dbReference>
<dbReference type="FunFam" id="3.30.70.2740:FF:000002">
    <property type="entry name" value="D-2-hydroxyglutarate dehydrogenase mitochondrial"/>
    <property type="match status" value="1"/>
</dbReference>
<dbReference type="Gene3D" id="3.30.70.2190">
    <property type="match status" value="1"/>
</dbReference>
<keyword evidence="5" id="KW-0560">Oxidoreductase</keyword>
<dbReference type="InterPro" id="IPR036318">
    <property type="entry name" value="FAD-bd_PCMH-like_sf"/>
</dbReference>
<organism evidence="7 8">
    <name type="scientific">Plasmodiophora brassicae</name>
    <name type="common">Clubroot disease agent</name>
    <dbReference type="NCBI Taxonomy" id="37360"/>
    <lineage>
        <taxon>Eukaryota</taxon>
        <taxon>Sar</taxon>
        <taxon>Rhizaria</taxon>
        <taxon>Endomyxa</taxon>
        <taxon>Phytomyxea</taxon>
        <taxon>Plasmodiophorida</taxon>
        <taxon>Plasmodiophoridae</taxon>
        <taxon>Plasmodiophora</taxon>
    </lineage>
</organism>
<dbReference type="AlphaFoldDB" id="A0A3P3Y0W6"/>
<dbReference type="Gene3D" id="3.30.465.10">
    <property type="match status" value="1"/>
</dbReference>
<dbReference type="Proteomes" id="UP000290189">
    <property type="component" value="Unassembled WGS sequence"/>
</dbReference>
<dbReference type="InterPro" id="IPR006094">
    <property type="entry name" value="Oxid_FAD_bind_N"/>
</dbReference>
<dbReference type="Gene3D" id="1.10.45.10">
    <property type="entry name" value="Vanillyl-alcohol Oxidase, Chain A, domain 4"/>
    <property type="match status" value="1"/>
</dbReference>
<dbReference type="FunFam" id="3.30.70.2190:FF:000001">
    <property type="entry name" value="D-2-hydroxyglutarate dehydrogenase mitochondrial"/>
    <property type="match status" value="1"/>
</dbReference>
<evidence type="ECO:0000256" key="5">
    <source>
        <dbReference type="ARBA" id="ARBA00023002"/>
    </source>
</evidence>
<dbReference type="SUPFAM" id="SSF48452">
    <property type="entry name" value="TPR-like"/>
    <property type="match status" value="1"/>
</dbReference>
<dbReference type="Gene3D" id="3.30.70.2740">
    <property type="match status" value="1"/>
</dbReference>
<dbReference type="Gene3D" id="3.30.43.10">
    <property type="entry name" value="Uridine Diphospho-n-acetylenolpyruvylglucosamine Reductase, domain 2"/>
    <property type="match status" value="1"/>
</dbReference>
<dbReference type="InterPro" id="IPR011990">
    <property type="entry name" value="TPR-like_helical_dom_sf"/>
</dbReference>
<proteinExistence type="inferred from homology"/>
<dbReference type="InterPro" id="IPR016171">
    <property type="entry name" value="Vanillyl_alc_oxidase_C-sub2"/>
</dbReference>
<evidence type="ECO:0000313" key="8">
    <source>
        <dbReference type="Proteomes" id="UP000290189"/>
    </source>
</evidence>
<dbReference type="EMBL" id="OVEO01000001">
    <property type="protein sequence ID" value="SPQ93742.1"/>
    <property type="molecule type" value="Genomic_DNA"/>
</dbReference>
<reference evidence="7 8" key="1">
    <citation type="submission" date="2018-03" db="EMBL/GenBank/DDBJ databases">
        <authorList>
            <person name="Fogelqvist J."/>
        </authorList>
    </citation>
    <scope>NUCLEOTIDE SEQUENCE [LARGE SCALE GENOMIC DNA]</scope>
</reference>
<dbReference type="Pfam" id="PF01565">
    <property type="entry name" value="FAD_binding_4"/>
    <property type="match status" value="1"/>
</dbReference>
<dbReference type="InterPro" id="IPR051264">
    <property type="entry name" value="FAD-oxidored/transferase_4"/>
</dbReference>
<evidence type="ECO:0000256" key="2">
    <source>
        <dbReference type="ARBA" id="ARBA00008000"/>
    </source>
</evidence>
<gene>
    <name evidence="7" type="ORF">PLBR_LOCUS957</name>
</gene>
<dbReference type="SUPFAM" id="SSF56176">
    <property type="entry name" value="FAD-binding/transporter-associated domain-like"/>
    <property type="match status" value="1"/>
</dbReference>
<dbReference type="FunFam" id="1.10.45.10:FF:000001">
    <property type="entry name" value="D-lactate dehydrogenase mitochondrial"/>
    <property type="match status" value="1"/>
</dbReference>
<name>A0A3P3Y0W6_PLABS</name>
<dbReference type="InterPro" id="IPR016167">
    <property type="entry name" value="FAD-bd_PCMH_sub1"/>
</dbReference>
<sequence>MSARLLRAAAARRVLATSTVTVSRRTDLGTVTDADLAAFVGICGDDGVVRDADEVAAYNQDWLRKYKGSGQLVLRPSSTDQVSQILRYCNGRRLAVVPQGGNTGLVGGSVPVFDEIVLSLNRMNRIIEVDDASQVLVCEAGCVLETLDRHLAKSGFTMPLDLGAKGSCHIGGNLATNAGGIRLLRYGSLRGNVLGVEFVLADGTVVDTMSKLRKDNTGFDLKQLMIGSEGTLGVITKVAILVPRRPTTAQLAFVGVESFAKVLEVLKRTRGELGEILSAIEFEDRASFDMVLNHLPGAHDPLERSYPFYMLLEASGFCEESDSTRVGDLLSDLMDRSLIMDGTIAQDKAQFESLWKFRESITECLTKEGCVFKYDVSVPVTRMYDVVTDMRQRLSGVIDEQHVCGYGHLGDSNLHLNIVSQTYSPDVQRLIEPYVYEVTSSLKGSVSAEHGLGLMKANCIGYSKCAASIHAMQSIKSMFDPNGILNPYKVLPDPAHTRLPVFRGAWGQAAFLSSDSRFVDGGGAGGEPLRNDYLIACDRIDAKHGAKNAWHDRVQLWNSAAIRMKGDPARMRYAVGRLKDVLADAGPSHSAELARAIAWAAYLDGQGGIAHQNGALLETIRNALALLDADEDDVGDTWTRRQALELIGACFERAGRTDEAVSVLQRVLHCGSPGTVPRALTLCRLGMLHAIRGQLDDGADLMKRGLRVGGLVDWQYCPPPDEWVPDSIGVRLASCFGPMRPAYNARGWLREYQQDLEVVLGRFADDSRASSIVLRLLWHHYLYTGDSCNALEAARQYCNLQEWASGYYVRSDDIDDMLVAACQHEPVEACTALARVAALGNRACTPTMTDMIASRIDGHAGP</sequence>
<dbReference type="Pfam" id="PF02913">
    <property type="entry name" value="FAD-oxidase_C"/>
    <property type="match status" value="1"/>
</dbReference>
<evidence type="ECO:0000256" key="4">
    <source>
        <dbReference type="ARBA" id="ARBA00022827"/>
    </source>
</evidence>
<evidence type="ECO:0000259" key="6">
    <source>
        <dbReference type="PROSITE" id="PS51387"/>
    </source>
</evidence>
<keyword evidence="3" id="KW-0285">Flavoprotein</keyword>
<evidence type="ECO:0000313" key="7">
    <source>
        <dbReference type="EMBL" id="SPQ93742.1"/>
    </source>
</evidence>
<dbReference type="GO" id="GO:0016491">
    <property type="term" value="F:oxidoreductase activity"/>
    <property type="evidence" value="ECO:0007669"/>
    <property type="project" value="UniProtKB-KW"/>
</dbReference>
<dbReference type="FunFam" id="3.30.43.10:FF:000002">
    <property type="entry name" value="D-2-hydroxyglutarate dehydrogenase, mitochondrial"/>
    <property type="match status" value="1"/>
</dbReference>
<evidence type="ECO:0000256" key="1">
    <source>
        <dbReference type="ARBA" id="ARBA00001974"/>
    </source>
</evidence>